<gene>
    <name evidence="7" type="ORF">N47_E44110</name>
</gene>
<evidence type="ECO:0000256" key="2">
    <source>
        <dbReference type="ARBA" id="ARBA00012587"/>
    </source>
</evidence>
<dbReference type="GO" id="GO:0019867">
    <property type="term" value="C:outer membrane"/>
    <property type="evidence" value="ECO:0007669"/>
    <property type="project" value="InterPro"/>
</dbReference>
<protein>
    <recommendedName>
        <fullName evidence="2">peptidoglycan lytic exotransglycosylase</fullName>
        <ecNumber evidence="2">4.2.2.n1</ecNumber>
    </recommendedName>
    <alternativeName>
        <fullName evidence="5">Murein hydrolase A</fullName>
    </alternativeName>
</protein>
<dbReference type="GO" id="GO:0008933">
    <property type="term" value="F:peptidoglycan lytic transglycosylase activity"/>
    <property type="evidence" value="ECO:0007669"/>
    <property type="project" value="TreeGrafter"/>
</dbReference>
<dbReference type="CDD" id="cd14485">
    <property type="entry name" value="mltA_like_LT_A"/>
    <property type="match status" value="1"/>
</dbReference>
<dbReference type="SUPFAM" id="SSF50685">
    <property type="entry name" value="Barwin-like endoglucanases"/>
    <property type="match status" value="1"/>
</dbReference>
<evidence type="ECO:0000256" key="1">
    <source>
        <dbReference type="ARBA" id="ARBA00001420"/>
    </source>
</evidence>
<dbReference type="InterPro" id="IPR036908">
    <property type="entry name" value="RlpA-like_sf"/>
</dbReference>
<dbReference type="Gene3D" id="2.40.40.10">
    <property type="entry name" value="RlpA-like domain"/>
    <property type="match status" value="1"/>
</dbReference>
<dbReference type="GO" id="GO:0009254">
    <property type="term" value="P:peptidoglycan turnover"/>
    <property type="evidence" value="ECO:0007669"/>
    <property type="project" value="InterPro"/>
</dbReference>
<dbReference type="AlphaFoldDB" id="E1YLB6"/>
<keyword evidence="3" id="KW-0456">Lyase</keyword>
<evidence type="ECO:0000259" key="6">
    <source>
        <dbReference type="SMART" id="SM00925"/>
    </source>
</evidence>
<dbReference type="GO" id="GO:0071555">
    <property type="term" value="P:cell wall organization"/>
    <property type="evidence" value="ECO:0007669"/>
    <property type="project" value="UniProtKB-KW"/>
</dbReference>
<organism evidence="7">
    <name type="scientific">uncultured Desulfobacterium sp</name>
    <dbReference type="NCBI Taxonomy" id="201089"/>
    <lineage>
        <taxon>Bacteria</taxon>
        <taxon>Pseudomonadati</taxon>
        <taxon>Thermodesulfobacteriota</taxon>
        <taxon>Desulfobacteria</taxon>
        <taxon>Desulfobacterales</taxon>
        <taxon>Desulfobacteriaceae</taxon>
        <taxon>Desulfobacterium</taxon>
        <taxon>environmental samples</taxon>
    </lineage>
</organism>
<proteinExistence type="predicted"/>
<dbReference type="GO" id="GO:0004553">
    <property type="term" value="F:hydrolase activity, hydrolyzing O-glycosyl compounds"/>
    <property type="evidence" value="ECO:0007669"/>
    <property type="project" value="InterPro"/>
</dbReference>
<dbReference type="PANTHER" id="PTHR30124:SF0">
    <property type="entry name" value="MEMBRANE-BOUND LYTIC MUREIN TRANSGLYCOSYLASE A"/>
    <property type="match status" value="1"/>
</dbReference>
<dbReference type="EC" id="4.2.2.n1" evidence="2"/>
<evidence type="ECO:0000256" key="4">
    <source>
        <dbReference type="ARBA" id="ARBA00023316"/>
    </source>
</evidence>
<evidence type="ECO:0000256" key="3">
    <source>
        <dbReference type="ARBA" id="ARBA00023239"/>
    </source>
</evidence>
<dbReference type="Gene3D" id="2.40.240.50">
    <property type="entry name" value="Barwin-like endoglucanases"/>
    <property type="match status" value="1"/>
</dbReference>
<name>E1YLB6_9BACT</name>
<accession>E1YLB6</accession>
<dbReference type="InterPro" id="IPR010611">
    <property type="entry name" value="3D_dom"/>
</dbReference>
<keyword evidence="4" id="KW-0961">Cell wall biogenesis/degradation</keyword>
<dbReference type="PIRSF" id="PIRSF019422">
    <property type="entry name" value="MltA"/>
    <property type="match status" value="1"/>
</dbReference>
<evidence type="ECO:0000256" key="5">
    <source>
        <dbReference type="ARBA" id="ARBA00030918"/>
    </source>
</evidence>
<comment type="catalytic activity">
    <reaction evidence="1">
        <text>Exolytic cleavage of the (1-&gt;4)-beta-glycosidic linkage between N-acetylmuramic acid (MurNAc) and N-acetylglucosamine (GlcNAc) residues in peptidoglycan, from either the reducing or the non-reducing ends of the peptidoglycan chains, with concomitant formation of a 1,6-anhydrobond in the MurNAc residue.</text>
        <dbReference type="EC" id="4.2.2.n1"/>
    </reaction>
</comment>
<dbReference type="GO" id="GO:0009253">
    <property type="term" value="P:peptidoglycan catabolic process"/>
    <property type="evidence" value="ECO:0007669"/>
    <property type="project" value="TreeGrafter"/>
</dbReference>
<sequence>MVSVLAGCAKIKLRPEEKPTAIVKLSSLNYPDFTDDMNYENLDESIRQSLSYLLKKPANYKFHFANDVYTASQMIASLENFQKFIASRPSADDLRKYININYYVYKSAGSNGNGEVLFTGYYEPELEGSLLQSDIYKYPVYSIPSDLVSINLSLFSPKYKGEKITGRYTGQTVVPYYERKEIEAGAIADNKVCIIAWVKDPVALFFLQIQGSGKINLDNGESVNVHYHASNGRPYKSIGNLLIQKNIIARSEMSMQSIREYLNSNPEKMQEILNYNPSYVFFKTEQGGPFGCLQVKLTPERSIALDRSIFPLSGLAYIETSKPDADENGKILGWAKCCKFVLAQDTGGAIRGPGRADIFWGNGKYAETAAGNMQHKGTLYFLVLKPDIKITQMAK</sequence>
<evidence type="ECO:0000313" key="7">
    <source>
        <dbReference type="EMBL" id="CBX30899.1"/>
    </source>
</evidence>
<dbReference type="InterPro" id="IPR026044">
    <property type="entry name" value="MltA"/>
</dbReference>
<dbReference type="InterPro" id="IPR005300">
    <property type="entry name" value="MltA_B"/>
</dbReference>
<dbReference type="CAZy" id="GH102">
    <property type="family name" value="Glycoside Hydrolase Family 102"/>
</dbReference>
<feature type="domain" description="Lytic transglycosylase MltA" evidence="6">
    <location>
        <begin position="125"/>
        <end position="283"/>
    </location>
</feature>
<reference evidence="7" key="1">
    <citation type="journal article" date="2011" name="Environ. Microbiol.">
        <title>Genomic insights into the metabolic potential of the polycyclic aromatic hydrocarbon degrading sulfate-reducing Deltaproteobacterium N47.</title>
        <authorList>
            <person name="Bergmann F."/>
            <person name="Selesi D."/>
            <person name="Weinmaier T."/>
            <person name="Tischler P."/>
            <person name="Rattei T."/>
            <person name="Meckenstock R.U."/>
        </authorList>
    </citation>
    <scope>NUCLEOTIDE SEQUENCE</scope>
</reference>
<dbReference type="Pfam" id="PF06725">
    <property type="entry name" value="3D"/>
    <property type="match status" value="1"/>
</dbReference>
<dbReference type="PANTHER" id="PTHR30124">
    <property type="entry name" value="MEMBRANE-BOUND LYTIC MUREIN TRANSGLYCOSYLASE A"/>
    <property type="match status" value="1"/>
</dbReference>
<dbReference type="CDD" id="cd14668">
    <property type="entry name" value="mlta_B"/>
    <property type="match status" value="1"/>
</dbReference>
<dbReference type="SMART" id="SM00925">
    <property type="entry name" value="MltA"/>
    <property type="match status" value="1"/>
</dbReference>
<dbReference type="EMBL" id="FR695877">
    <property type="protein sequence ID" value="CBX30899.1"/>
    <property type="molecule type" value="Genomic_DNA"/>
</dbReference>
<dbReference type="Pfam" id="PF03562">
    <property type="entry name" value="MltA"/>
    <property type="match status" value="1"/>
</dbReference>